<dbReference type="Pfam" id="PF02826">
    <property type="entry name" value="2-Hacid_dh_C"/>
    <property type="match status" value="1"/>
</dbReference>
<reference evidence="6" key="1">
    <citation type="journal article" date="2019" name="Int. J. Syst. Evol. Microbiol.">
        <title>The Global Catalogue of Microorganisms (GCM) 10K type strain sequencing project: providing services to taxonomists for standard genome sequencing and annotation.</title>
        <authorList>
            <consortium name="The Broad Institute Genomics Platform"/>
            <consortium name="The Broad Institute Genome Sequencing Center for Infectious Disease"/>
            <person name="Wu L."/>
            <person name="Ma J."/>
        </authorList>
    </citation>
    <scope>NUCLEOTIDE SEQUENCE [LARGE SCALE GENOMIC DNA]</scope>
    <source>
        <strain evidence="6">ZS-35-S2</strain>
    </source>
</reference>
<dbReference type="InterPro" id="IPR029753">
    <property type="entry name" value="D-isomer_DH_CS"/>
</dbReference>
<dbReference type="InterPro" id="IPR006139">
    <property type="entry name" value="D-isomer_2_OHA_DH_cat_dom"/>
</dbReference>
<feature type="domain" description="D-isomer specific 2-hydroxyacid dehydrogenase catalytic" evidence="3">
    <location>
        <begin position="38"/>
        <end position="312"/>
    </location>
</feature>
<dbReference type="PANTHER" id="PTHR10996">
    <property type="entry name" value="2-HYDROXYACID DEHYDROGENASE-RELATED"/>
    <property type="match status" value="1"/>
</dbReference>
<evidence type="ECO:0000313" key="5">
    <source>
        <dbReference type="EMBL" id="MFD2237460.1"/>
    </source>
</evidence>
<dbReference type="Gene3D" id="3.40.50.720">
    <property type="entry name" value="NAD(P)-binding Rossmann-like Domain"/>
    <property type="match status" value="2"/>
</dbReference>
<dbReference type="InterPro" id="IPR036291">
    <property type="entry name" value="NAD(P)-bd_dom_sf"/>
</dbReference>
<organism evidence="5 6">
    <name type="scientific">Aureimonas populi</name>
    <dbReference type="NCBI Taxonomy" id="1701758"/>
    <lineage>
        <taxon>Bacteria</taxon>
        <taxon>Pseudomonadati</taxon>
        <taxon>Pseudomonadota</taxon>
        <taxon>Alphaproteobacteria</taxon>
        <taxon>Hyphomicrobiales</taxon>
        <taxon>Aurantimonadaceae</taxon>
        <taxon>Aureimonas</taxon>
    </lineage>
</organism>
<keyword evidence="1 2" id="KW-0560">Oxidoreductase</keyword>
<comment type="caution">
    <text evidence="5">The sequence shown here is derived from an EMBL/GenBank/DDBJ whole genome shotgun (WGS) entry which is preliminary data.</text>
</comment>
<dbReference type="PROSITE" id="PS00671">
    <property type="entry name" value="D_2_HYDROXYACID_DH_3"/>
    <property type="match status" value="1"/>
</dbReference>
<keyword evidence="6" id="KW-1185">Reference proteome</keyword>
<dbReference type="PANTHER" id="PTHR10996:SF264">
    <property type="entry name" value="HYPOTHETICAL D-ISOMER SPECIFIC 2-HYDROXYACID DEHYDROGENASE (EUROFUNG)"/>
    <property type="match status" value="1"/>
</dbReference>
<sequence>MTRLVMLDPATPERLERIRPLLPEGWDLSSAASREAADQAAVLDGAAFAITGDAPVTAAMMALPGVKAIHKWGVGYDSIDLDAARRNGVRVLRTTGANAVAVAETTLGLILALNRNIVRGHVGLSDGRWRKGELAASSMRLSGRTVGIVGMGYIGKALARLLSGFGCTLLYTKRLPLDPEEEARIGARYASLEELLSRSDVVTLNCELNASTRNLINRERLALMKPDAILVNAARGGVMDEEAVADAISEGRLRGAGVDVFSIEPARADNPLMGLERVIVTPHIGAVSADSFVPTMERMIANLKAVEDGREPNAIDILV</sequence>
<proteinExistence type="inferred from homology"/>
<dbReference type="RefSeq" id="WP_245195730.1">
    <property type="nucleotide sequence ID" value="NZ_CP072611.1"/>
</dbReference>
<evidence type="ECO:0000313" key="6">
    <source>
        <dbReference type="Proteomes" id="UP001597371"/>
    </source>
</evidence>
<dbReference type="InterPro" id="IPR006140">
    <property type="entry name" value="D-isomer_DH_NAD-bd"/>
</dbReference>
<protein>
    <submittedName>
        <fullName evidence="5">2-hydroxyacid dehydrogenase</fullName>
    </submittedName>
</protein>
<dbReference type="SUPFAM" id="SSF51735">
    <property type="entry name" value="NAD(P)-binding Rossmann-fold domains"/>
    <property type="match status" value="1"/>
</dbReference>
<evidence type="ECO:0000259" key="4">
    <source>
        <dbReference type="Pfam" id="PF02826"/>
    </source>
</evidence>
<comment type="similarity">
    <text evidence="2">Belongs to the D-isomer specific 2-hydroxyacid dehydrogenase family.</text>
</comment>
<dbReference type="SUPFAM" id="SSF52283">
    <property type="entry name" value="Formate/glycerate dehydrogenase catalytic domain-like"/>
    <property type="match status" value="1"/>
</dbReference>
<evidence type="ECO:0000256" key="2">
    <source>
        <dbReference type="RuleBase" id="RU003719"/>
    </source>
</evidence>
<evidence type="ECO:0000256" key="1">
    <source>
        <dbReference type="ARBA" id="ARBA00023002"/>
    </source>
</evidence>
<dbReference type="EMBL" id="JBHUIJ010000009">
    <property type="protein sequence ID" value="MFD2237460.1"/>
    <property type="molecule type" value="Genomic_DNA"/>
</dbReference>
<accession>A0ABW5CMM5</accession>
<dbReference type="Proteomes" id="UP001597371">
    <property type="component" value="Unassembled WGS sequence"/>
</dbReference>
<dbReference type="InterPro" id="IPR050223">
    <property type="entry name" value="D-isomer_2-hydroxyacid_DH"/>
</dbReference>
<feature type="domain" description="D-isomer specific 2-hydroxyacid dehydrogenase NAD-binding" evidence="4">
    <location>
        <begin position="107"/>
        <end position="285"/>
    </location>
</feature>
<gene>
    <name evidence="5" type="ORF">ACFSKQ_08270</name>
</gene>
<dbReference type="CDD" id="cd12175">
    <property type="entry name" value="2-Hacid_dh_11"/>
    <property type="match status" value="1"/>
</dbReference>
<evidence type="ECO:0000259" key="3">
    <source>
        <dbReference type="Pfam" id="PF00389"/>
    </source>
</evidence>
<dbReference type="Pfam" id="PF00389">
    <property type="entry name" value="2-Hacid_dh"/>
    <property type="match status" value="1"/>
</dbReference>
<name>A0ABW5CMM5_9HYPH</name>